<protein>
    <submittedName>
        <fullName evidence="3">Lytic murein transglycosylase B</fullName>
    </submittedName>
</protein>
<accession>A0A1F6TYI9</accession>
<dbReference type="Gene3D" id="1.10.530.10">
    <property type="match status" value="1"/>
</dbReference>
<evidence type="ECO:0000313" key="3">
    <source>
        <dbReference type="EMBL" id="OGI50129.1"/>
    </source>
</evidence>
<comment type="caution">
    <text evidence="3">The sequence shown here is derived from an EMBL/GenBank/DDBJ whole genome shotgun (WGS) entry which is preliminary data.</text>
</comment>
<dbReference type="InterPro" id="IPR043426">
    <property type="entry name" value="MltB-like"/>
</dbReference>
<dbReference type="Proteomes" id="UP000179037">
    <property type="component" value="Unassembled WGS sequence"/>
</dbReference>
<dbReference type="FunFam" id="1.10.8.350:FF:000001">
    <property type="entry name" value="Lytic murein transglycosylase B"/>
    <property type="match status" value="1"/>
</dbReference>
<reference evidence="3 4" key="1">
    <citation type="journal article" date="2016" name="Nat. Commun.">
        <title>Thousands of microbial genomes shed light on interconnected biogeochemical processes in an aquifer system.</title>
        <authorList>
            <person name="Anantharaman K."/>
            <person name="Brown C.T."/>
            <person name="Hug L.A."/>
            <person name="Sharon I."/>
            <person name="Castelle C.J."/>
            <person name="Probst A.J."/>
            <person name="Thomas B.C."/>
            <person name="Singh A."/>
            <person name="Wilkins M.J."/>
            <person name="Karaoz U."/>
            <person name="Brodie E.L."/>
            <person name="Williams K.H."/>
            <person name="Hubbard S.S."/>
            <person name="Banfield J.F."/>
        </authorList>
    </citation>
    <scope>NUCLEOTIDE SEQUENCE [LARGE SCALE GENOMIC DNA]</scope>
</reference>
<dbReference type="STRING" id="1817768.A3A87_08740"/>
<dbReference type="PANTHER" id="PTHR30163">
    <property type="entry name" value="MEMBRANE-BOUND LYTIC MUREIN TRANSGLYCOSYLASE B"/>
    <property type="match status" value="1"/>
</dbReference>
<dbReference type="InterPro" id="IPR011757">
    <property type="entry name" value="Lytic_transglycosylase_MltB"/>
</dbReference>
<gene>
    <name evidence="3" type="ORF">A3A87_08740</name>
</gene>
<sequence>MHFSFPGRLSIGCIVLAMLAIAPGAQALEFRKYPALRSFTAEMTEKHGFSAKQLQRVFRCAAIRPDIIEAMERPRELLPWHEYRKIFVTEDSAKRGARFWQEHAEDISRAQERYGVLPEIIVAIIGVETRYGRNPGNHSILDALTTLTLEYPSRAAFFREELAEFLLLTRETDIDPCRVKGSYAGAMGLPQFMPSNYRRLAVDFDGDGKRNLLDNPVDAIGSVAHYLHNNGWETGAPVIEAARLEGTLYFWVEKLGLKPALSVRQLAGYGVFPRRRENPERRAALISLEGEDGPVYRLGYNNFYAITRYNLNKRYAMAVVELGELIRQRMEENPSS</sequence>
<dbReference type="CDD" id="cd13399">
    <property type="entry name" value="Slt35-like"/>
    <property type="match status" value="1"/>
</dbReference>
<evidence type="ECO:0000259" key="2">
    <source>
        <dbReference type="Pfam" id="PF13406"/>
    </source>
</evidence>
<evidence type="ECO:0000313" key="4">
    <source>
        <dbReference type="Proteomes" id="UP000179037"/>
    </source>
</evidence>
<dbReference type="Gene3D" id="1.10.8.350">
    <property type="entry name" value="Bacterial muramidase"/>
    <property type="match status" value="1"/>
</dbReference>
<dbReference type="Pfam" id="PF13406">
    <property type="entry name" value="SLT_2"/>
    <property type="match status" value="1"/>
</dbReference>
<evidence type="ECO:0000256" key="1">
    <source>
        <dbReference type="PIRSR" id="PIRSR611757-1"/>
    </source>
</evidence>
<feature type="active site" evidence="1">
    <location>
        <position position="128"/>
    </location>
</feature>
<dbReference type="PANTHER" id="PTHR30163:SF9">
    <property type="entry name" value="MEMBRANE-BOUND LYTIC MUREIN TRANSGLYCOSYLASE B"/>
    <property type="match status" value="1"/>
</dbReference>
<dbReference type="GO" id="GO:0008933">
    <property type="term" value="F:peptidoglycan lytic transglycosylase activity"/>
    <property type="evidence" value="ECO:0007669"/>
    <property type="project" value="TreeGrafter"/>
</dbReference>
<dbReference type="GO" id="GO:0009253">
    <property type="term" value="P:peptidoglycan catabolic process"/>
    <property type="evidence" value="ECO:0007669"/>
    <property type="project" value="TreeGrafter"/>
</dbReference>
<feature type="domain" description="Transglycosylase SLT" evidence="2">
    <location>
        <begin position="34"/>
        <end position="323"/>
    </location>
</feature>
<dbReference type="SUPFAM" id="SSF53955">
    <property type="entry name" value="Lysozyme-like"/>
    <property type="match status" value="1"/>
</dbReference>
<name>A0A1F6TYI9_9PROT</name>
<dbReference type="AlphaFoldDB" id="A0A1F6TYI9"/>
<dbReference type="EMBL" id="MFTC01000078">
    <property type="protein sequence ID" value="OGI50129.1"/>
    <property type="molecule type" value="Genomic_DNA"/>
</dbReference>
<organism evidence="3 4">
    <name type="scientific">Candidatus Muproteobacteria bacterium RIFCSPLOWO2_01_FULL_60_18</name>
    <dbReference type="NCBI Taxonomy" id="1817768"/>
    <lineage>
        <taxon>Bacteria</taxon>
        <taxon>Pseudomonadati</taxon>
        <taxon>Pseudomonadota</taxon>
        <taxon>Candidatus Muproteobacteria</taxon>
    </lineage>
</organism>
<dbReference type="InterPro" id="IPR031304">
    <property type="entry name" value="SLT_2"/>
</dbReference>
<proteinExistence type="predicted"/>
<dbReference type="NCBIfam" id="TIGR02282">
    <property type="entry name" value="MltB"/>
    <property type="match status" value="1"/>
</dbReference>
<dbReference type="InterPro" id="IPR023346">
    <property type="entry name" value="Lysozyme-like_dom_sf"/>
</dbReference>